<dbReference type="STRING" id="490899.DKAM_0001"/>
<accession>B8D359</accession>
<dbReference type="EMBL" id="CP001140">
    <property type="protein sequence ID" value="ACL10330.1"/>
    <property type="molecule type" value="Genomic_DNA"/>
</dbReference>
<reference evidence="1 2" key="1">
    <citation type="journal article" date="2009" name="J. Bacteriol.">
        <title>Complete genome sequence of the anaerobic, protein-degrading hyperthermophilic crenarchaeon Desulfurococcus kamchatkensis.</title>
        <authorList>
            <person name="Ravin N.V."/>
            <person name="Mardanov A.V."/>
            <person name="Beletsky A.V."/>
            <person name="Kublanov I.V."/>
            <person name="Kolganova T.V."/>
            <person name="Lebedinsky A.V."/>
            <person name="Chernyh N.A."/>
            <person name="Bonch-Osmolovskaya E.A."/>
            <person name="Skryabin K.G."/>
        </authorList>
    </citation>
    <scope>NUCLEOTIDE SEQUENCE [LARGE SCALE GENOMIC DNA]</scope>
    <source>
        <strain evidence="2">DSM 18924 / JCM 16383 / VKM B-2413 / 1221n</strain>
    </source>
</reference>
<sequence length="40" mass="4829">MRPIFPRDLLEYYAEIKLREARRIRSIPGIVDYITLEHLA</sequence>
<name>B8D359_DESA1</name>
<evidence type="ECO:0000313" key="2">
    <source>
        <dbReference type="Proteomes" id="UP000006903"/>
    </source>
</evidence>
<gene>
    <name evidence="1" type="ordered locus">DKAM_0001</name>
</gene>
<dbReference type="KEGG" id="dka:DKAM_0001"/>
<protein>
    <submittedName>
        <fullName evidence="1">Uncharacterized protein</fullName>
    </submittedName>
</protein>
<evidence type="ECO:0000313" key="1">
    <source>
        <dbReference type="EMBL" id="ACL10330.1"/>
    </source>
</evidence>
<dbReference type="HOGENOM" id="CLU_3282686_0_0_2"/>
<dbReference type="eggNOG" id="arCOG01909">
    <property type="taxonomic scope" value="Archaea"/>
</dbReference>
<dbReference type="Proteomes" id="UP000006903">
    <property type="component" value="Chromosome"/>
</dbReference>
<dbReference type="AlphaFoldDB" id="B8D359"/>
<proteinExistence type="predicted"/>
<organism evidence="1 2">
    <name type="scientific">Desulfurococcus amylolyticus (strain DSM 18924 / JCM 16383 / VKM B-2413 / 1221n)</name>
    <name type="common">Desulfurococcus kamchatkensis</name>
    <dbReference type="NCBI Taxonomy" id="490899"/>
    <lineage>
        <taxon>Archaea</taxon>
        <taxon>Thermoproteota</taxon>
        <taxon>Thermoprotei</taxon>
        <taxon>Desulfurococcales</taxon>
        <taxon>Desulfurococcaceae</taxon>
        <taxon>Desulfurococcus</taxon>
    </lineage>
</organism>